<dbReference type="Pfam" id="PF01738">
    <property type="entry name" value="DLH"/>
    <property type="match status" value="1"/>
</dbReference>
<dbReference type="InterPro" id="IPR029058">
    <property type="entry name" value="AB_hydrolase_fold"/>
</dbReference>
<dbReference type="AlphaFoldDB" id="A0A9N9YL36"/>
<dbReference type="Proteomes" id="UP000696573">
    <property type="component" value="Unassembled WGS sequence"/>
</dbReference>
<name>A0A9N9YL36_9HYPO</name>
<feature type="domain" description="Dienelactone hydrolase" evidence="1">
    <location>
        <begin position="28"/>
        <end position="296"/>
    </location>
</feature>
<dbReference type="EMBL" id="CABFNQ020000708">
    <property type="protein sequence ID" value="CAH0025210.1"/>
    <property type="molecule type" value="Genomic_DNA"/>
</dbReference>
<dbReference type="GO" id="GO:0016787">
    <property type="term" value="F:hydrolase activity"/>
    <property type="evidence" value="ECO:0007669"/>
    <property type="project" value="InterPro"/>
</dbReference>
<proteinExistence type="predicted"/>
<dbReference type="InterPro" id="IPR002925">
    <property type="entry name" value="Dienelactn_hydro"/>
</dbReference>
<accession>A0A9N9YL36</accession>
<evidence type="ECO:0000313" key="2">
    <source>
        <dbReference type="EMBL" id="CAH0025210.1"/>
    </source>
</evidence>
<organism evidence="2 3">
    <name type="scientific">Clonostachys rhizophaga</name>
    <dbReference type="NCBI Taxonomy" id="160324"/>
    <lineage>
        <taxon>Eukaryota</taxon>
        <taxon>Fungi</taxon>
        <taxon>Dikarya</taxon>
        <taxon>Ascomycota</taxon>
        <taxon>Pezizomycotina</taxon>
        <taxon>Sordariomycetes</taxon>
        <taxon>Hypocreomycetidae</taxon>
        <taxon>Hypocreales</taxon>
        <taxon>Bionectriaceae</taxon>
        <taxon>Clonostachys</taxon>
    </lineage>
</organism>
<dbReference type="PANTHER" id="PTHR17630">
    <property type="entry name" value="DIENELACTONE HYDROLASE"/>
    <property type="match status" value="1"/>
</dbReference>
<sequence>MSCPDCFRGGIAESKPTGSEEVIHGRSTYVAKPEPGVTPKGLIIFITDAFGWKFVNNRVLSDRYAKAGFLVYCPDFMDGTAAPGFELDFQAFGYFDKIMEPKTWTETLCKPYYIFHALRLALPFKTKASIPITHPRVISYLQDVRRAEAPFPTESLKVGVAGFCWGAKHGVLLAHDKAESRVQRHASQKSSSQSEPEPLVDAFFAAHPSYFEVPQDIDAIVVPTSIAVGDVDMAMKEPVAQQAKKALEAKSDAGQHEFVIMPGAKHGFAIRTKPDDPHQQECADKAEAQAVAWFTKWLS</sequence>
<dbReference type="OrthoDB" id="17560at2759"/>
<dbReference type="Gene3D" id="3.40.50.1820">
    <property type="entry name" value="alpha/beta hydrolase"/>
    <property type="match status" value="1"/>
</dbReference>
<evidence type="ECO:0000259" key="1">
    <source>
        <dbReference type="Pfam" id="PF01738"/>
    </source>
</evidence>
<dbReference type="PANTHER" id="PTHR17630:SF105">
    <property type="entry name" value="DIENELACTONE HYDROLASE FAMILY PROTEIN (AFU_ORTHOLOGUE AFUA_4G08790)"/>
    <property type="match status" value="1"/>
</dbReference>
<reference evidence="2" key="1">
    <citation type="submission" date="2021-10" db="EMBL/GenBank/DDBJ databases">
        <authorList>
            <person name="Piombo E."/>
        </authorList>
    </citation>
    <scope>NUCLEOTIDE SEQUENCE</scope>
</reference>
<gene>
    <name evidence="2" type="ORF">CRHIZ90672A_00016896</name>
</gene>
<evidence type="ECO:0000313" key="3">
    <source>
        <dbReference type="Proteomes" id="UP000696573"/>
    </source>
</evidence>
<protein>
    <recommendedName>
        <fullName evidence="1">Dienelactone hydrolase domain-containing protein</fullName>
    </recommendedName>
</protein>
<keyword evidence="3" id="KW-1185">Reference proteome</keyword>
<dbReference type="SUPFAM" id="SSF53474">
    <property type="entry name" value="alpha/beta-Hydrolases"/>
    <property type="match status" value="1"/>
</dbReference>
<comment type="caution">
    <text evidence="2">The sequence shown here is derived from an EMBL/GenBank/DDBJ whole genome shotgun (WGS) entry which is preliminary data.</text>
</comment>